<name>A0A1H7YFE0_9RHOB</name>
<organism evidence="1 2">
    <name type="scientific">Loktanella fryxellensis</name>
    <dbReference type="NCBI Taxonomy" id="245187"/>
    <lineage>
        <taxon>Bacteria</taxon>
        <taxon>Pseudomonadati</taxon>
        <taxon>Pseudomonadota</taxon>
        <taxon>Alphaproteobacteria</taxon>
        <taxon>Rhodobacterales</taxon>
        <taxon>Roseobacteraceae</taxon>
        <taxon>Loktanella</taxon>
    </lineage>
</organism>
<reference evidence="1 2" key="1">
    <citation type="submission" date="2016-10" db="EMBL/GenBank/DDBJ databases">
        <authorList>
            <person name="de Groot N.N."/>
        </authorList>
    </citation>
    <scope>NUCLEOTIDE SEQUENCE [LARGE SCALE GENOMIC DNA]</scope>
    <source>
        <strain evidence="1 2">DSM 16213</strain>
    </source>
</reference>
<gene>
    <name evidence="1" type="ORF">SAMN04488003_101156</name>
</gene>
<dbReference type="STRING" id="245187.SAMN04488003_101156"/>
<proteinExistence type="predicted"/>
<evidence type="ECO:0000313" key="1">
    <source>
        <dbReference type="EMBL" id="SEM44956.1"/>
    </source>
</evidence>
<protein>
    <recommendedName>
        <fullName evidence="3">DUF1223 domain-containing protein</fullName>
    </recommendedName>
</protein>
<evidence type="ECO:0008006" key="3">
    <source>
        <dbReference type="Google" id="ProtNLM"/>
    </source>
</evidence>
<dbReference type="Proteomes" id="UP000199585">
    <property type="component" value="Unassembled WGS sequence"/>
</dbReference>
<sequence>MIGYFNGGRLGNMHSNDGKEFLMRHAIAILALAASSQVAPALAEGVVDQGTVVELFTSQGCSSCPPADEILAELADREHVIALALHVDYWDYIGWADDLADPMFTARQRAYAKAWDARNVYTPQMVVAGVTEFVGSHHVTALDSVASHVLDGDPVTVGLSRSGDLLTIDAQAVGAVPARAVVQVVRYTPEVVRAIERGENAGRTVVYRNVVTDWSVAGTWDTDRPLALDVTVQGDAPVVVIVQDGANGPVLGAARLR</sequence>
<dbReference type="InterPro" id="IPR010634">
    <property type="entry name" value="DUF1223"/>
</dbReference>
<dbReference type="Pfam" id="PF06764">
    <property type="entry name" value="DUF1223"/>
    <property type="match status" value="1"/>
</dbReference>
<dbReference type="SUPFAM" id="SSF52833">
    <property type="entry name" value="Thioredoxin-like"/>
    <property type="match status" value="1"/>
</dbReference>
<dbReference type="PANTHER" id="PTHR36057:SF1">
    <property type="entry name" value="LIPOPROTEIN LIPID ATTACHMENT SITE-LIKE PROTEIN, PUTATIVE (DUF1223)-RELATED"/>
    <property type="match status" value="1"/>
</dbReference>
<evidence type="ECO:0000313" key="2">
    <source>
        <dbReference type="Proteomes" id="UP000199585"/>
    </source>
</evidence>
<dbReference type="AlphaFoldDB" id="A0A1H7YFE0"/>
<dbReference type="PANTHER" id="PTHR36057">
    <property type="match status" value="1"/>
</dbReference>
<accession>A0A1H7YFE0</accession>
<dbReference type="EMBL" id="FOCI01000001">
    <property type="protein sequence ID" value="SEM44956.1"/>
    <property type="molecule type" value="Genomic_DNA"/>
</dbReference>
<keyword evidence="2" id="KW-1185">Reference proteome</keyword>
<dbReference type="InterPro" id="IPR036249">
    <property type="entry name" value="Thioredoxin-like_sf"/>
</dbReference>